<keyword evidence="13" id="KW-1185">Reference proteome</keyword>
<dbReference type="RefSeq" id="XP_052943421.1">
    <property type="nucleotide sequence ID" value="XM_053088972.1"/>
</dbReference>
<dbReference type="GO" id="GO:0046513">
    <property type="term" value="P:ceramide biosynthetic process"/>
    <property type="evidence" value="ECO:0007669"/>
    <property type="project" value="TreeGrafter"/>
</dbReference>
<evidence type="ECO:0000313" key="12">
    <source>
        <dbReference type="EMBL" id="KAI9633644.1"/>
    </source>
</evidence>
<dbReference type="PANTHER" id="PTHR13693:SF2">
    <property type="entry name" value="SERINE PALMITOYLTRANSFERASE 1"/>
    <property type="match status" value="1"/>
</dbReference>
<dbReference type="InterPro" id="IPR015422">
    <property type="entry name" value="PyrdxlP-dep_Trfase_small"/>
</dbReference>
<comment type="cofactor">
    <cofactor evidence="1">
        <name>pyridoxal 5'-phosphate</name>
        <dbReference type="ChEBI" id="CHEBI:597326"/>
    </cofactor>
</comment>
<evidence type="ECO:0000256" key="8">
    <source>
        <dbReference type="ARBA" id="ARBA00022919"/>
    </source>
</evidence>
<evidence type="ECO:0000256" key="1">
    <source>
        <dbReference type="ARBA" id="ARBA00001933"/>
    </source>
</evidence>
<keyword evidence="7" id="KW-0663">Pyridoxal phosphate</keyword>
<dbReference type="Proteomes" id="UP001164286">
    <property type="component" value="Unassembled WGS sequence"/>
</dbReference>
<dbReference type="GO" id="GO:0030170">
    <property type="term" value="F:pyridoxal phosphate binding"/>
    <property type="evidence" value="ECO:0007669"/>
    <property type="project" value="InterPro"/>
</dbReference>
<comment type="caution">
    <text evidence="12">The sequence shown here is derived from an EMBL/GenBank/DDBJ whole genome shotgun (WGS) entry which is preliminary data.</text>
</comment>
<dbReference type="InterPro" id="IPR015421">
    <property type="entry name" value="PyrdxlP-dep_Trfase_major"/>
</dbReference>
<dbReference type="EC" id="2.3.1.50" evidence="5"/>
<comment type="similarity">
    <text evidence="4">Belongs to the class-II pyridoxal-phosphate-dependent aminotransferase family.</text>
</comment>
<comment type="pathway">
    <text evidence="2">Lipid metabolism; sphingolipid metabolism.</text>
</comment>
<dbReference type="Gene3D" id="3.40.640.10">
    <property type="entry name" value="Type I PLP-dependent aspartate aminotransferase-like (Major domain)"/>
    <property type="match status" value="1"/>
</dbReference>
<keyword evidence="6" id="KW-0808">Transferase</keyword>
<dbReference type="EMBL" id="JAKWFO010000008">
    <property type="protein sequence ID" value="KAI9633644.1"/>
    <property type="molecule type" value="Genomic_DNA"/>
</dbReference>
<dbReference type="SUPFAM" id="SSF53383">
    <property type="entry name" value="PLP-dependent transferases"/>
    <property type="match status" value="1"/>
</dbReference>
<gene>
    <name evidence="12" type="ORF">MKK02DRAFT_34568</name>
</gene>
<feature type="domain" description="Aminotransferase class I/classII large" evidence="11">
    <location>
        <begin position="145"/>
        <end position="538"/>
    </location>
</feature>
<dbReference type="Pfam" id="PF00155">
    <property type="entry name" value="Aminotran_1_2"/>
    <property type="match status" value="1"/>
</dbReference>
<evidence type="ECO:0000256" key="5">
    <source>
        <dbReference type="ARBA" id="ARBA00013220"/>
    </source>
</evidence>
<protein>
    <recommendedName>
        <fullName evidence="5">serine C-palmitoyltransferase</fullName>
        <ecNumber evidence="5">2.3.1.50</ecNumber>
    </recommendedName>
</protein>
<dbReference type="InterPro" id="IPR004839">
    <property type="entry name" value="Aminotransferase_I/II_large"/>
</dbReference>
<evidence type="ECO:0000256" key="9">
    <source>
        <dbReference type="ARBA" id="ARBA00023098"/>
    </source>
</evidence>
<comment type="pathway">
    <text evidence="3">Sphingolipid metabolism.</text>
</comment>
<dbReference type="GO" id="GO:0004758">
    <property type="term" value="F:serine C-palmitoyltransferase activity"/>
    <property type="evidence" value="ECO:0007669"/>
    <property type="project" value="TreeGrafter"/>
</dbReference>
<dbReference type="InterPro" id="IPR015424">
    <property type="entry name" value="PyrdxlP-dep_Trfase"/>
</dbReference>
<evidence type="ECO:0000259" key="11">
    <source>
        <dbReference type="Pfam" id="PF00155"/>
    </source>
</evidence>
<dbReference type="GO" id="GO:0046512">
    <property type="term" value="P:sphingosine biosynthetic process"/>
    <property type="evidence" value="ECO:0007669"/>
    <property type="project" value="TreeGrafter"/>
</dbReference>
<keyword evidence="9" id="KW-0443">Lipid metabolism</keyword>
<dbReference type="PANTHER" id="PTHR13693">
    <property type="entry name" value="CLASS II AMINOTRANSFERASE/8-AMINO-7-OXONONANOATE SYNTHASE"/>
    <property type="match status" value="1"/>
</dbReference>
<evidence type="ECO:0000256" key="6">
    <source>
        <dbReference type="ARBA" id="ARBA00022679"/>
    </source>
</evidence>
<dbReference type="GeneID" id="77728177"/>
<accession>A0AA38LTS0</accession>
<name>A0AA38LTS0_9TREE</name>
<dbReference type="AlphaFoldDB" id="A0AA38LTS0"/>
<evidence type="ECO:0000313" key="13">
    <source>
        <dbReference type="Proteomes" id="UP001164286"/>
    </source>
</evidence>
<keyword evidence="8" id="KW-0746">Sphingolipid metabolism</keyword>
<dbReference type="Gene3D" id="3.90.1150.10">
    <property type="entry name" value="Aspartate Aminotransferase, domain 1"/>
    <property type="match status" value="1"/>
</dbReference>
<evidence type="ECO:0000256" key="4">
    <source>
        <dbReference type="ARBA" id="ARBA00008392"/>
    </source>
</evidence>
<evidence type="ECO:0000256" key="7">
    <source>
        <dbReference type="ARBA" id="ARBA00022898"/>
    </source>
</evidence>
<reference evidence="12" key="1">
    <citation type="journal article" date="2022" name="G3 (Bethesda)">
        <title>High quality genome of the basidiomycete yeast Dioszegia hungarica PDD-24b-2 isolated from cloud water.</title>
        <authorList>
            <person name="Jarrige D."/>
            <person name="Haridas S."/>
            <person name="Bleykasten-Grosshans C."/>
            <person name="Joly M."/>
            <person name="Nadalig T."/>
            <person name="Sancelme M."/>
            <person name="Vuilleumier S."/>
            <person name="Grigoriev I.V."/>
            <person name="Amato P."/>
            <person name="Bringel F."/>
        </authorList>
    </citation>
    <scope>NUCLEOTIDE SEQUENCE</scope>
    <source>
        <strain evidence="12">PDD-24b-2</strain>
    </source>
</reference>
<dbReference type="GO" id="GO:0016020">
    <property type="term" value="C:membrane"/>
    <property type="evidence" value="ECO:0007669"/>
    <property type="project" value="GOC"/>
</dbReference>
<keyword evidence="10" id="KW-0012">Acyltransferase</keyword>
<sequence length="554" mass="59917">MAAAAAPSSSGQDIPAPLVPILAILASAYRSFASALTRIPGSPIVIRYIESSYQNDPWRSILEVLLVAFAVRTLLKGRTRGDASSKNWVKLREEEIDELVDEWVPQPLVDEPSDVDKFTLASVPVINGPNGLRVKLASSGKMVTNLATVDWTGMIESDKMKQVAIDTLKLYGVGSCGPSGFYGTIDVHTKFEEEVSSFLGTESAIIYSQAYATISSAIPSFAKRGDIIVADKGVNFAIHKGLEISRSTIKWYAHNDMKDLERVLQNVEKEQKRKGGRLTRRFIISEGVFENDGMMVDLPKVMELKRKYKYRLILDESYSFGMIGAHGRGVTEYYSIPAAEVDILIGSMGNGLGAGGGFCAGSYHVCKHQKINSSASVFSAALPAMLATTASSALATIQTQPALFTSLQANILLFRQILSKIEPIPMSDTPATSATGLTASAATPLTGSSPSKTPNKDAIIHIPSHPSSALIHIFLLNAPGTMEEEERILQDVVDELLAKSDVIVTRARRLRGQEAFEPEPSLKVCLSGALSRKETEKAAKGLKEALIKVCGKKR</sequence>
<evidence type="ECO:0000256" key="2">
    <source>
        <dbReference type="ARBA" id="ARBA00004760"/>
    </source>
</evidence>
<evidence type="ECO:0000256" key="10">
    <source>
        <dbReference type="ARBA" id="ARBA00023315"/>
    </source>
</evidence>
<organism evidence="12 13">
    <name type="scientific">Dioszegia hungarica</name>
    <dbReference type="NCBI Taxonomy" id="4972"/>
    <lineage>
        <taxon>Eukaryota</taxon>
        <taxon>Fungi</taxon>
        <taxon>Dikarya</taxon>
        <taxon>Basidiomycota</taxon>
        <taxon>Agaricomycotina</taxon>
        <taxon>Tremellomycetes</taxon>
        <taxon>Tremellales</taxon>
        <taxon>Bulleribasidiaceae</taxon>
        <taxon>Dioszegia</taxon>
    </lineage>
</organism>
<proteinExistence type="inferred from homology"/>
<dbReference type="GO" id="GO:0005783">
    <property type="term" value="C:endoplasmic reticulum"/>
    <property type="evidence" value="ECO:0007669"/>
    <property type="project" value="TreeGrafter"/>
</dbReference>
<evidence type="ECO:0000256" key="3">
    <source>
        <dbReference type="ARBA" id="ARBA00004991"/>
    </source>
</evidence>
<dbReference type="InterPro" id="IPR050087">
    <property type="entry name" value="AON_synthase_class-II"/>
</dbReference>